<dbReference type="VEuPathDB" id="CryptoDB:CHUDEA2_370"/>
<reference evidence="1" key="2">
    <citation type="submission" date="2015-08" db="EMBL/GenBank/DDBJ databases">
        <authorList>
            <person name="Babu N.S."/>
            <person name="Beckwith C.J."/>
            <person name="Beseler K.G."/>
            <person name="Brison A."/>
            <person name="Carone J.V."/>
            <person name="Caskin T.P."/>
            <person name="Diamond M."/>
            <person name="Durham M.E."/>
            <person name="Foxe J.M."/>
            <person name="Go M."/>
            <person name="Henderson B.A."/>
            <person name="Jones I.B."/>
            <person name="McGettigan J.A."/>
            <person name="Micheletti S.J."/>
            <person name="Nasrallah M.E."/>
            <person name="Ortiz D."/>
            <person name="Piller C.R."/>
            <person name="Privatt S.R."/>
            <person name="Schneider S.L."/>
            <person name="Sharp S."/>
            <person name="Smith T.C."/>
            <person name="Stanton J.D."/>
            <person name="Ullery H.E."/>
            <person name="Wilson R.J."/>
            <person name="Serrano M.G."/>
            <person name="Buck G."/>
            <person name="Lee V."/>
            <person name="Wang Y."/>
            <person name="Carvalho R."/>
            <person name="Voegtly L."/>
            <person name="Shi R."/>
            <person name="Duckworth R."/>
            <person name="Johnson A."/>
            <person name="Loviza R."/>
            <person name="Walstead R."/>
            <person name="Shah Z."/>
            <person name="Kiflezghi M."/>
            <person name="Wade K."/>
            <person name="Ball S.L."/>
            <person name="Bradley K.W."/>
            <person name="Asai D.J."/>
            <person name="Bowman C.A."/>
            <person name="Russell D.A."/>
            <person name="Pope W.H."/>
            <person name="Jacobs-Sera D."/>
            <person name="Hendrix R.W."/>
            <person name="Hatfull G.F."/>
        </authorList>
    </citation>
    <scope>NUCLEOTIDE SEQUENCE [LARGE SCALE GENOMIC DNA]</scope>
</reference>
<proteinExistence type="predicted"/>
<dbReference type="VEuPathDB" id="CryptoDB:ChTU502y2012_387g0345"/>
<dbReference type="SUPFAM" id="SSF48371">
    <property type="entry name" value="ARM repeat"/>
    <property type="match status" value="1"/>
</dbReference>
<dbReference type="VEuPathDB" id="CryptoDB:GY17_00003651"/>
<gene>
    <name evidence="1" type="ORF">CHUDEA2_370</name>
    <name evidence="2" type="ORF">GY17_00003651</name>
</gene>
<keyword evidence="3" id="KW-1185">Reference proteome</keyword>
<protein>
    <submittedName>
        <fullName evidence="2">ARM repeats containing protein</fullName>
    </submittedName>
</protein>
<evidence type="ECO:0000313" key="2">
    <source>
        <dbReference type="EMBL" id="PPS93607.1"/>
    </source>
</evidence>
<evidence type="ECO:0000313" key="1">
    <source>
        <dbReference type="EMBL" id="CUV04366.1"/>
    </source>
</evidence>
<organism evidence="1">
    <name type="scientific">Cryptosporidium hominis</name>
    <dbReference type="NCBI Taxonomy" id="237895"/>
    <lineage>
        <taxon>Eukaryota</taxon>
        <taxon>Sar</taxon>
        <taxon>Alveolata</taxon>
        <taxon>Apicomplexa</taxon>
        <taxon>Conoidasida</taxon>
        <taxon>Coccidia</taxon>
        <taxon>Eucoccidiorida</taxon>
        <taxon>Eimeriorina</taxon>
        <taxon>Cryptosporidiidae</taxon>
        <taxon>Cryptosporidium</taxon>
    </lineage>
</organism>
<dbReference type="AlphaFoldDB" id="A0A0S4TDI7"/>
<dbReference type="Proteomes" id="UP001429100">
    <property type="component" value="Unassembled WGS sequence"/>
</dbReference>
<reference evidence="2 3" key="1">
    <citation type="submission" date="2014-11" db="EMBL/GenBank/DDBJ databases">
        <title>Comparative genomic analysis of Cryptosporidium hominis reveals occurrence of genetic recombination in virulent subtypes.</title>
        <authorList>
            <person name="Guo Y."/>
            <person name="Tang K."/>
            <person name="Frace M."/>
            <person name="Li N."/>
            <person name="Roellig D.M."/>
            <person name="Sammons S."/>
            <person name="Knipe K."/>
            <person name="Rowe L."/>
            <person name="Feng Y."/>
            <person name="Xiao L."/>
        </authorList>
    </citation>
    <scope>NUCLEOTIDE SEQUENCE [LARGE SCALE GENOMIC DNA]</scope>
    <source>
        <strain evidence="2">30976</strain>
    </source>
</reference>
<dbReference type="VEuPathDB" id="CryptoDB:Chro.20044"/>
<dbReference type="InterPro" id="IPR016024">
    <property type="entry name" value="ARM-type_fold"/>
</dbReference>
<dbReference type="EMBL" id="LN877948">
    <property type="protein sequence ID" value="CUV04366.1"/>
    <property type="molecule type" value="Genomic_DNA"/>
</dbReference>
<dbReference type="InterPro" id="IPR011989">
    <property type="entry name" value="ARM-like"/>
</dbReference>
<dbReference type="OrthoDB" id="7537227at2759"/>
<dbReference type="Proteomes" id="UP000199752">
    <property type="component" value="Chromosome 2"/>
</dbReference>
<evidence type="ECO:0000313" key="3">
    <source>
        <dbReference type="Proteomes" id="UP001429100"/>
    </source>
</evidence>
<dbReference type="EMBL" id="JTAI01000036">
    <property type="protein sequence ID" value="PPS93607.1"/>
    <property type="molecule type" value="Genomic_DNA"/>
</dbReference>
<sequence length="273" mass="30215">MGSTLSSGCCSGRESEEAKKLAQEKMNRSEALGDDISRFDLAYDKNDIQEFINLLSSTQPIDKLDEPMHPWAADPKTVGALAATQLAILAARDSQPELKDEIRKKGGIQGLLELLKSKEEDRIDGAIVALSFLSVNNVECCNVMFDCGVLPYLVKCMSSEIDGLRAASAQTARNIFILGLNQRKEFMRLGGITVLVSLLNPPTKNIDKPESWYTPLEAVYHIEDLIIDQNEELLEYTRAIRKCGVVEKLQILTKSNNRDVSEAAEILLARVAE</sequence>
<reference evidence="2 3" key="3">
    <citation type="submission" date="2017-10" db="EMBL/GenBank/DDBJ databases">
        <title>Consistent, comparative and evidence-based genome annotation and re-annotation for the closely-related species, Cryptosporidium parvum, C. hominis and C. tyzzeri.</title>
        <authorList>
            <person name="Baptista R.P."/>
            <person name="Li Y."/>
            <person name="Sateriale A."/>
            <person name="Striepen B."/>
            <person name="Kissinger J.C."/>
        </authorList>
    </citation>
    <scope>NUCLEOTIDE SEQUENCE [LARGE SCALE GENOMIC DNA]</scope>
    <source>
        <strain evidence="2">30976</strain>
    </source>
</reference>
<accession>A0A0S4TDI7</accession>
<name>A0A0S4TDI7_CRYHO</name>
<dbReference type="Gene3D" id="1.25.10.10">
    <property type="entry name" value="Leucine-rich Repeat Variant"/>
    <property type="match status" value="1"/>
</dbReference>